<proteinExistence type="predicted"/>
<feature type="region of interest" description="Disordered" evidence="15">
    <location>
        <begin position="297"/>
        <end position="389"/>
    </location>
</feature>
<comment type="cofactor">
    <cofactor evidence="13">
        <name>heme</name>
        <dbReference type="ChEBI" id="CHEBI:30413"/>
    </cofactor>
</comment>
<accession>A0A4U0X547</accession>
<keyword evidence="4 14" id="KW-0808">Transferase</keyword>
<evidence type="ECO:0000256" key="15">
    <source>
        <dbReference type="SAM" id="MobiDB-lite"/>
    </source>
</evidence>
<dbReference type="GO" id="GO:0005886">
    <property type="term" value="C:plasma membrane"/>
    <property type="evidence" value="ECO:0007669"/>
    <property type="project" value="TreeGrafter"/>
</dbReference>
<dbReference type="InterPro" id="IPR002401">
    <property type="entry name" value="Cyt_P450_E_grp-I"/>
</dbReference>
<feature type="region of interest" description="Disordered" evidence="15">
    <location>
        <begin position="75"/>
        <end position="159"/>
    </location>
</feature>
<dbReference type="InterPro" id="IPR036396">
    <property type="entry name" value="Cyt_P450_sf"/>
</dbReference>
<feature type="compositionally biased region" description="Polar residues" evidence="15">
    <location>
        <begin position="247"/>
        <end position="259"/>
    </location>
</feature>
<dbReference type="FunFam" id="3.30.800.10:FF:000009">
    <property type="entry name" value="Phosphatidylinositol 4-phosphate 5-kinase its3"/>
    <property type="match status" value="1"/>
</dbReference>
<dbReference type="CDD" id="cd17303">
    <property type="entry name" value="PIPKc_PIP5K_yeast_like"/>
    <property type="match status" value="1"/>
</dbReference>
<evidence type="ECO:0000256" key="8">
    <source>
        <dbReference type="ARBA" id="ARBA00022840"/>
    </source>
</evidence>
<keyword evidence="6 14" id="KW-0547">Nucleotide-binding</keyword>
<comment type="catalytic activity">
    <reaction evidence="1">
        <text>a 1,2-diacyl-sn-glycero-3-phospho-(1D-myo-inositol 4-phosphate) + ATP = a 1,2-diacyl-sn-glycero-3-phospho-(1D-myo-inositol-4,5-bisphosphate) + ADP + H(+)</text>
        <dbReference type="Rhea" id="RHEA:14425"/>
        <dbReference type="ChEBI" id="CHEBI:15378"/>
        <dbReference type="ChEBI" id="CHEBI:30616"/>
        <dbReference type="ChEBI" id="CHEBI:58178"/>
        <dbReference type="ChEBI" id="CHEBI:58456"/>
        <dbReference type="ChEBI" id="CHEBI:456216"/>
        <dbReference type="EC" id="2.7.1.68"/>
    </reaction>
</comment>
<keyword evidence="3" id="KW-0597">Phosphoprotein</keyword>
<protein>
    <recommendedName>
        <fullName evidence="2">1-phosphatidylinositol-4-phosphate 5-kinase</fullName>
        <ecNumber evidence="2">2.7.1.68</ecNumber>
    </recommendedName>
    <alternativeName>
        <fullName evidence="12">1-phosphatidylinositol 4-phosphate kinase</fullName>
    </alternativeName>
    <alternativeName>
        <fullName evidence="10">Diphosphoinositide kinase</fullName>
    </alternativeName>
    <alternativeName>
        <fullName evidence="11">PIP5K</fullName>
    </alternativeName>
</protein>
<dbReference type="GO" id="GO:0005506">
    <property type="term" value="F:iron ion binding"/>
    <property type="evidence" value="ECO:0007669"/>
    <property type="project" value="InterPro"/>
</dbReference>
<dbReference type="SUPFAM" id="SSF56104">
    <property type="entry name" value="SAICAR synthase-like"/>
    <property type="match status" value="1"/>
</dbReference>
<evidence type="ECO:0000256" key="5">
    <source>
        <dbReference type="ARBA" id="ARBA00022723"/>
    </source>
</evidence>
<organism evidence="17 18">
    <name type="scientific">Friedmanniomyces simplex</name>
    <dbReference type="NCBI Taxonomy" id="329884"/>
    <lineage>
        <taxon>Eukaryota</taxon>
        <taxon>Fungi</taxon>
        <taxon>Dikarya</taxon>
        <taxon>Ascomycota</taxon>
        <taxon>Pezizomycotina</taxon>
        <taxon>Dothideomycetes</taxon>
        <taxon>Dothideomycetidae</taxon>
        <taxon>Mycosphaerellales</taxon>
        <taxon>Teratosphaeriaceae</taxon>
        <taxon>Friedmanniomyces</taxon>
    </lineage>
</organism>
<evidence type="ECO:0000256" key="6">
    <source>
        <dbReference type="ARBA" id="ARBA00022741"/>
    </source>
</evidence>
<dbReference type="SUPFAM" id="SSF48264">
    <property type="entry name" value="Cytochrome P450"/>
    <property type="match status" value="1"/>
</dbReference>
<feature type="compositionally biased region" description="Basic and acidic residues" evidence="15">
    <location>
        <begin position="201"/>
        <end position="214"/>
    </location>
</feature>
<reference evidence="17 18" key="1">
    <citation type="submission" date="2017-03" db="EMBL/GenBank/DDBJ databases">
        <title>Genomes of endolithic fungi from Antarctica.</title>
        <authorList>
            <person name="Coleine C."/>
            <person name="Masonjones S."/>
            <person name="Stajich J.E."/>
        </authorList>
    </citation>
    <scope>NUCLEOTIDE SEQUENCE [LARGE SCALE GENOMIC DNA]</scope>
    <source>
        <strain evidence="17 18">CCFEE 5184</strain>
    </source>
</reference>
<feature type="domain" description="PIPK" evidence="16">
    <location>
        <begin position="450"/>
        <end position="853"/>
    </location>
</feature>
<evidence type="ECO:0000313" key="17">
    <source>
        <dbReference type="EMBL" id="TKA69545.1"/>
    </source>
</evidence>
<dbReference type="Pfam" id="PF00067">
    <property type="entry name" value="p450"/>
    <property type="match status" value="1"/>
</dbReference>
<dbReference type="OrthoDB" id="20783at2759"/>
<evidence type="ECO:0000256" key="14">
    <source>
        <dbReference type="PROSITE-ProRule" id="PRU00781"/>
    </source>
</evidence>
<feature type="region of interest" description="Disordered" evidence="15">
    <location>
        <begin position="1"/>
        <end position="42"/>
    </location>
</feature>
<evidence type="ECO:0000256" key="12">
    <source>
        <dbReference type="ARBA" id="ARBA00082306"/>
    </source>
</evidence>
<dbReference type="EC" id="2.7.1.68" evidence="2"/>
<dbReference type="EMBL" id="NAJQ01000443">
    <property type="protein sequence ID" value="TKA69545.1"/>
    <property type="molecule type" value="Genomic_DNA"/>
</dbReference>
<evidence type="ECO:0000256" key="10">
    <source>
        <dbReference type="ARBA" id="ARBA00078403"/>
    </source>
</evidence>
<feature type="region of interest" description="Disordered" evidence="15">
    <location>
        <begin position="720"/>
        <end position="746"/>
    </location>
</feature>
<dbReference type="Proteomes" id="UP000309340">
    <property type="component" value="Unassembled WGS sequence"/>
</dbReference>
<feature type="region of interest" description="Disordered" evidence="15">
    <location>
        <begin position="173"/>
        <end position="264"/>
    </location>
</feature>
<dbReference type="InterPro" id="IPR001128">
    <property type="entry name" value="Cyt_P450"/>
</dbReference>
<dbReference type="GO" id="GO:0020037">
    <property type="term" value="F:heme binding"/>
    <property type="evidence" value="ECO:0007669"/>
    <property type="project" value="InterPro"/>
</dbReference>
<evidence type="ECO:0000256" key="2">
    <source>
        <dbReference type="ARBA" id="ARBA00012172"/>
    </source>
</evidence>
<dbReference type="GO" id="GO:0005524">
    <property type="term" value="F:ATP binding"/>
    <property type="evidence" value="ECO:0007669"/>
    <property type="project" value="UniProtKB-UniRule"/>
</dbReference>
<dbReference type="PROSITE" id="PS51455">
    <property type="entry name" value="PIPK"/>
    <property type="match status" value="1"/>
</dbReference>
<dbReference type="Gene3D" id="1.10.630.10">
    <property type="entry name" value="Cytochrome P450"/>
    <property type="match status" value="1"/>
</dbReference>
<feature type="compositionally biased region" description="Basic and acidic residues" evidence="15">
    <location>
        <begin position="904"/>
        <end position="929"/>
    </location>
</feature>
<feature type="binding site" description="axial binding residue" evidence="13">
    <location>
        <position position="1438"/>
    </location>
    <ligand>
        <name>heme</name>
        <dbReference type="ChEBI" id="CHEBI:30413"/>
    </ligand>
    <ligandPart>
        <name>Fe</name>
        <dbReference type="ChEBI" id="CHEBI:18248"/>
    </ligandPart>
</feature>
<dbReference type="STRING" id="329884.A0A4U0X547"/>
<name>A0A4U0X547_9PEZI</name>
<dbReference type="InterPro" id="IPR027483">
    <property type="entry name" value="PInositol-4-P-4/5-kinase_C_sf"/>
</dbReference>
<dbReference type="InterPro" id="IPR017972">
    <property type="entry name" value="Cyt_P450_CS"/>
</dbReference>
<dbReference type="PANTHER" id="PTHR23086:SF8">
    <property type="entry name" value="PHOSPHATIDYLINOSITOL 5-PHOSPHATE 4-KINASE, ISOFORM A"/>
    <property type="match status" value="1"/>
</dbReference>
<keyword evidence="18" id="KW-1185">Reference proteome</keyword>
<feature type="compositionally biased region" description="Polar residues" evidence="15">
    <location>
        <begin position="957"/>
        <end position="973"/>
    </location>
</feature>
<dbReference type="InterPro" id="IPR023610">
    <property type="entry name" value="PInositol-4/5-P-5/4-kinase"/>
</dbReference>
<dbReference type="PRINTS" id="PR00463">
    <property type="entry name" value="EP450I"/>
</dbReference>
<evidence type="ECO:0000313" key="18">
    <source>
        <dbReference type="Proteomes" id="UP000309340"/>
    </source>
</evidence>
<feature type="compositionally biased region" description="Low complexity" evidence="15">
    <location>
        <begin position="79"/>
        <end position="127"/>
    </location>
</feature>
<sequence length="1498" mass="165374">MALMNVYYRPTDKQRQGKGQRAKAKAEGKLATATAAQRGSEHEFLRKSLDLDLHVAARGSIYLVQSSDMPGLLGGGEEAGYSNNSNSDGNGSNTAAAVSVSRSAPSSYSSHNGNANGNGNGSRVSSEGLRKESSWEPPTPGMEGIPGGWPQTPLGMPNGNVKEGMGGSVLSVPGGTGVSERAPSAKSVALSTRTRRSSGLEAEKKAGEVVRDPAPRPGAAEEGYFTTALNGKPAGPSRSPLGRPGVSSGNGNGDATSTIPGRGVPAPLPSTLNCVLPVVKEASPFLPSQVVSQEQGLLKPPVTKSAHRASSPPAFSHTSATPPPITTTSSPTPSRPSRLEQRHTLEVPLVSTARVSADGREPTSTSPDGVVSATGRFSPTAPSRRRGSLQLARRMTRSIHSHSDMQLDQVPLNEDASRWAEAIKAKRASRKNRTDTDDDRVVVGTKVDEHHSNYVRAYNMLTGIRFVVSRLHGKVDRELTEADFRAAQKYSFDMSGNELTPSTKYDFKFKDYAPWVFRHIRTSFRIDPSEYLVSLTAKYILSELGSPGKSGSFFYFSRDYKYIIKTIHHAEHKFLRRVLKDYYLHVRDNPNTLLSQFYGLHRVKLPYQKKVHFVIMNNLFPPHRDIHRTFDLKGSTIGRDFREEELEKNPRATMKDLNWLRRNLHLEFGPTKKDTFVAQMQKDVALLERLKIMDYSLLVGIHDLERGNDDNLRDKTLHVFQPGGEKTDEPQMGSLARTPSKMESQKRARELRATVTREKPVPLAMTADKMPDESHRKDFYFYADDGGFQATHEDDRPGDEIYYLGIIDCLTRYNYIKKAEHFWKGMGGHESQISPIPPDRYGERFVKFISGITMSREQAEKVRVSQSLQSPIRLPSGVEGTIDDPRLGGVNIPIDAHNPAGTEKVMERAEREAERSRMRGASEADVPERSLHAVHDARGSGDHLDAATLPVIGEAQETASNNSRTPSHSNLTPIPSREEMGQPIIGNANVPSESLGQIPPPTPPKDGKHRSAAVASKNVFSASPARLRDEEAMARMHGKKVSGRYGEPVDVLARAFGEGYPSPIVRIGPNEVHVSDPEFYDILYASLPARRHKDIFAIDGFGLAQSVIATANHEHHRMRRAALNPFFSTQAVAALEQSAVRPKIDEACQAFEKAYKSGEPVDIEVLTLALTTDIISQYAFAKSYGFLDRPGYAPEWAEVLRGAAQSSMLFRYLPFMINLLMSSPEWLINLIDPKLMQLFTIKAGLEAQVQTVISTRASSKDSKPTHRTIFHELLDSPTLPPQEKTPPRLVEEAQIIITAGSTTTVHYLKSTTYFILAHKPILHRLQAELKAAIPDPALLPPSHVLERLPYFAAVVKEGFRINDGASSRLARVAPDTDLRCRDRVIPRGTSISMSTWIQHRDPRLFPDAETFDPERWLGPDAAELERYLVNFSKGTRNCLGINLAKSEIYSMLAALFRRFELELFETGRGDVEMAHDFFVPYARVGSQGVRVVVKGCCA</sequence>
<evidence type="ECO:0000256" key="4">
    <source>
        <dbReference type="ARBA" id="ARBA00022679"/>
    </source>
</evidence>
<dbReference type="PROSITE" id="PS00086">
    <property type="entry name" value="CYTOCHROME_P450"/>
    <property type="match status" value="1"/>
</dbReference>
<evidence type="ECO:0000256" key="3">
    <source>
        <dbReference type="ARBA" id="ARBA00022553"/>
    </source>
</evidence>
<dbReference type="GO" id="GO:0004497">
    <property type="term" value="F:monooxygenase activity"/>
    <property type="evidence" value="ECO:0007669"/>
    <property type="project" value="InterPro"/>
</dbReference>
<dbReference type="GO" id="GO:0016705">
    <property type="term" value="F:oxidoreductase activity, acting on paired donors, with incorporation or reduction of molecular oxygen"/>
    <property type="evidence" value="ECO:0007669"/>
    <property type="project" value="InterPro"/>
</dbReference>
<dbReference type="Gene3D" id="3.30.800.10">
    <property type="entry name" value="Phosphatidylinositol Phosphate Kinase II Beta"/>
    <property type="match status" value="1"/>
</dbReference>
<comment type="caution">
    <text evidence="17">The sequence shown here is derived from an EMBL/GenBank/DDBJ whole genome shotgun (WGS) entry which is preliminary data.</text>
</comment>
<feature type="region of interest" description="Disordered" evidence="15">
    <location>
        <begin position="892"/>
        <end position="929"/>
    </location>
</feature>
<feature type="compositionally biased region" description="Low complexity" evidence="15">
    <location>
        <begin position="316"/>
        <end position="336"/>
    </location>
</feature>
<dbReference type="CDD" id="cd11062">
    <property type="entry name" value="CYP58-like"/>
    <property type="match status" value="1"/>
</dbReference>
<dbReference type="InterPro" id="IPR027484">
    <property type="entry name" value="PInositol-4-P-5-kinase_N"/>
</dbReference>
<evidence type="ECO:0000259" key="16">
    <source>
        <dbReference type="PROSITE" id="PS51455"/>
    </source>
</evidence>
<evidence type="ECO:0000256" key="1">
    <source>
        <dbReference type="ARBA" id="ARBA00000444"/>
    </source>
</evidence>
<dbReference type="InterPro" id="IPR002498">
    <property type="entry name" value="PInositol-4-P-4/5-kinase_core"/>
</dbReference>
<dbReference type="SMART" id="SM00330">
    <property type="entry name" value="PIPKc"/>
    <property type="match status" value="1"/>
</dbReference>
<gene>
    <name evidence="17" type="ORF">B0A55_06563</name>
</gene>
<dbReference type="Gene3D" id="3.30.810.10">
    <property type="entry name" value="2-Layer Sandwich"/>
    <property type="match status" value="1"/>
</dbReference>
<dbReference type="Pfam" id="PF01504">
    <property type="entry name" value="PIP5K"/>
    <property type="match status" value="1"/>
</dbReference>
<dbReference type="GO" id="GO:0016308">
    <property type="term" value="F:1-phosphatidylinositol-4-phosphate 5-kinase activity"/>
    <property type="evidence" value="ECO:0007669"/>
    <property type="project" value="UniProtKB-EC"/>
</dbReference>
<evidence type="ECO:0000256" key="13">
    <source>
        <dbReference type="PIRSR" id="PIRSR602401-1"/>
    </source>
</evidence>
<keyword evidence="13" id="KW-0349">Heme</keyword>
<keyword evidence="5 13" id="KW-0479">Metal-binding</keyword>
<evidence type="ECO:0000256" key="7">
    <source>
        <dbReference type="ARBA" id="ARBA00022777"/>
    </source>
</evidence>
<feature type="region of interest" description="Disordered" evidence="15">
    <location>
        <begin position="957"/>
        <end position="1020"/>
    </location>
</feature>
<evidence type="ECO:0000256" key="11">
    <source>
        <dbReference type="ARBA" id="ARBA00080374"/>
    </source>
</evidence>
<keyword evidence="7 14" id="KW-0418">Kinase</keyword>
<dbReference type="GO" id="GO:0046854">
    <property type="term" value="P:phosphatidylinositol phosphate biosynthetic process"/>
    <property type="evidence" value="ECO:0007669"/>
    <property type="project" value="UniProtKB-ARBA"/>
</dbReference>
<dbReference type="PANTHER" id="PTHR23086">
    <property type="entry name" value="PHOSPHATIDYLINOSITOL-4-PHOSPHATE 5-KINASE"/>
    <property type="match status" value="1"/>
</dbReference>
<keyword evidence="8 14" id="KW-0067">ATP-binding</keyword>
<keyword evidence="9 13" id="KW-0408">Iron</keyword>
<evidence type="ECO:0000256" key="9">
    <source>
        <dbReference type="ARBA" id="ARBA00023004"/>
    </source>
</evidence>